<dbReference type="Ensembl" id="ENSCMIT00000017683.1">
    <property type="protein sequence ID" value="ENSCMIP00000017345.1"/>
    <property type="gene ID" value="ENSCMIG00000008274.1"/>
</dbReference>
<proteinExistence type="predicted"/>
<organism evidence="3 4">
    <name type="scientific">Callorhinchus milii</name>
    <name type="common">Ghost shark</name>
    <dbReference type="NCBI Taxonomy" id="7868"/>
    <lineage>
        <taxon>Eukaryota</taxon>
        <taxon>Metazoa</taxon>
        <taxon>Chordata</taxon>
        <taxon>Craniata</taxon>
        <taxon>Vertebrata</taxon>
        <taxon>Chondrichthyes</taxon>
        <taxon>Holocephali</taxon>
        <taxon>Chimaeriformes</taxon>
        <taxon>Callorhinchidae</taxon>
        <taxon>Callorhinchus</taxon>
    </lineage>
</organism>
<feature type="region of interest" description="Disordered" evidence="1">
    <location>
        <begin position="220"/>
        <end position="264"/>
    </location>
</feature>
<keyword evidence="4" id="KW-1185">Reference proteome</keyword>
<dbReference type="GO" id="GO:0006915">
    <property type="term" value="P:apoptotic process"/>
    <property type="evidence" value="ECO:0007669"/>
    <property type="project" value="InterPro"/>
</dbReference>
<dbReference type="GO" id="GO:0002250">
    <property type="term" value="P:adaptive immune response"/>
    <property type="evidence" value="ECO:0007669"/>
    <property type="project" value="TreeGrafter"/>
</dbReference>
<evidence type="ECO:0000313" key="3">
    <source>
        <dbReference type="Ensembl" id="ENSCMIP00000017345.1"/>
    </source>
</evidence>
<dbReference type="GO" id="GO:0005829">
    <property type="term" value="C:cytosol"/>
    <property type="evidence" value="ECO:0007669"/>
    <property type="project" value="TreeGrafter"/>
</dbReference>
<gene>
    <name evidence="3" type="primary">ddah1</name>
</gene>
<reference evidence="4" key="2">
    <citation type="journal article" date="2007" name="PLoS Biol.">
        <title>Survey sequencing and comparative analysis of the elephant shark (Callorhinchus milii) genome.</title>
        <authorList>
            <person name="Venkatesh B."/>
            <person name="Kirkness E.F."/>
            <person name="Loh Y.H."/>
            <person name="Halpern A.L."/>
            <person name="Lee A.P."/>
            <person name="Johnson J."/>
            <person name="Dandona N."/>
            <person name="Viswanathan L.D."/>
            <person name="Tay A."/>
            <person name="Venter J.C."/>
            <person name="Strausberg R.L."/>
            <person name="Brenner S."/>
        </authorList>
    </citation>
    <scope>NUCLEOTIDE SEQUENCE [LARGE SCALE GENOMIC DNA]</scope>
</reference>
<dbReference type="PANTHER" id="PTHR34920">
    <property type="entry name" value="B-CELL LYMPHOMA/LEUKEMIA 10"/>
    <property type="match status" value="1"/>
</dbReference>
<evidence type="ECO:0000313" key="4">
    <source>
        <dbReference type="Proteomes" id="UP000314986"/>
    </source>
</evidence>
<feature type="compositionally biased region" description="Pro residues" evidence="1">
    <location>
        <begin position="229"/>
        <end position="238"/>
    </location>
</feature>
<dbReference type="InterPro" id="IPR033238">
    <property type="entry name" value="BCL10/E10"/>
</dbReference>
<feature type="domain" description="CARD" evidence="2">
    <location>
        <begin position="46"/>
        <end position="113"/>
    </location>
</feature>
<dbReference type="GO" id="GO:0003713">
    <property type="term" value="F:transcription coactivator activity"/>
    <property type="evidence" value="ECO:0007669"/>
    <property type="project" value="TreeGrafter"/>
</dbReference>
<dbReference type="InterPro" id="IPR001315">
    <property type="entry name" value="CARD"/>
</dbReference>
<accession>A0A4W3HPY7</accession>
<dbReference type="PROSITE" id="PS50209">
    <property type="entry name" value="CARD"/>
    <property type="match status" value="1"/>
</dbReference>
<reference evidence="3" key="5">
    <citation type="submission" date="2025-09" db="UniProtKB">
        <authorList>
            <consortium name="Ensembl"/>
        </authorList>
    </citation>
    <scope>IDENTIFICATION</scope>
</reference>
<name>A0A4W3HPY7_CALMI</name>
<reference evidence="4" key="3">
    <citation type="journal article" date="2014" name="Nature">
        <title>Elephant shark genome provides unique insights into gnathostome evolution.</title>
        <authorList>
            <consortium name="International Elephant Shark Genome Sequencing Consortium"/>
            <person name="Venkatesh B."/>
            <person name="Lee A.P."/>
            <person name="Ravi V."/>
            <person name="Maurya A.K."/>
            <person name="Lian M.M."/>
            <person name="Swann J.B."/>
            <person name="Ohta Y."/>
            <person name="Flajnik M.F."/>
            <person name="Sutoh Y."/>
            <person name="Kasahara M."/>
            <person name="Hoon S."/>
            <person name="Gangu V."/>
            <person name="Roy S.W."/>
            <person name="Irimia M."/>
            <person name="Korzh V."/>
            <person name="Kondrychyn I."/>
            <person name="Lim Z.W."/>
            <person name="Tay B.H."/>
            <person name="Tohari S."/>
            <person name="Kong K.W."/>
            <person name="Ho S."/>
            <person name="Lorente-Galdos B."/>
            <person name="Quilez J."/>
            <person name="Marques-Bonet T."/>
            <person name="Raney B.J."/>
            <person name="Ingham P.W."/>
            <person name="Tay A."/>
            <person name="Hillier L.W."/>
            <person name="Minx P."/>
            <person name="Boehm T."/>
            <person name="Wilson R.K."/>
            <person name="Brenner S."/>
            <person name="Warren W.C."/>
        </authorList>
    </citation>
    <scope>NUCLEOTIDE SEQUENCE [LARGE SCALE GENOMIC DNA]</scope>
</reference>
<sequence length="264" mass="29836">MFPYIFLVKMSLYHLLKKRTVFQVGTGNLWETWVYIFMTSFFFLTQALEKLRPHLCGKITADRHFDYLRAKKILSREDTEEISNQPTNTRRAGKLLDYIAENPKGLDTLIDSIIREKTQIFLIPKITDEVQRCKNDRIMQKGSSILSSYIMSKDESSTNNLSRLSSFEPSIQKRVDANILFHPEGEVSPGASLLYSFPSLSLKSGSTLEKATTMSNMETMPATLSLPRPGEPGAPPLPDELQAESEGTCSNSSDEFLPLRSRSP</sequence>
<dbReference type="AlphaFoldDB" id="A0A4W3HPY7"/>
<reference evidence="3" key="4">
    <citation type="submission" date="2025-08" db="UniProtKB">
        <authorList>
            <consortium name="Ensembl"/>
        </authorList>
    </citation>
    <scope>IDENTIFICATION</scope>
</reference>
<dbReference type="Proteomes" id="UP000314986">
    <property type="component" value="Unassembled WGS sequence"/>
</dbReference>
<dbReference type="PANTHER" id="PTHR34920:SF1">
    <property type="entry name" value="B-CELL LYMPHOMA_LEUKEMIA 10"/>
    <property type="match status" value="1"/>
</dbReference>
<dbReference type="GO" id="GO:0019209">
    <property type="term" value="F:kinase activator activity"/>
    <property type="evidence" value="ECO:0007669"/>
    <property type="project" value="TreeGrafter"/>
</dbReference>
<feature type="compositionally biased region" description="Polar residues" evidence="1">
    <location>
        <begin position="245"/>
        <end position="254"/>
    </location>
</feature>
<dbReference type="SUPFAM" id="SSF47986">
    <property type="entry name" value="DEATH domain"/>
    <property type="match status" value="1"/>
</dbReference>
<dbReference type="GO" id="GO:0032449">
    <property type="term" value="C:CBM complex"/>
    <property type="evidence" value="ECO:0007669"/>
    <property type="project" value="TreeGrafter"/>
</dbReference>
<dbReference type="GeneTree" id="ENSGT00940000157892"/>
<dbReference type="InterPro" id="IPR011029">
    <property type="entry name" value="DEATH-like_dom_sf"/>
</dbReference>
<protein>
    <submittedName>
        <fullName evidence="3">Dimethylarginine dimethylaminohydrolase 1</fullName>
    </submittedName>
</protein>
<dbReference type="Gene3D" id="1.10.533.10">
    <property type="entry name" value="Death Domain, Fas"/>
    <property type="match status" value="1"/>
</dbReference>
<dbReference type="GO" id="GO:0051059">
    <property type="term" value="F:NF-kappaB binding"/>
    <property type="evidence" value="ECO:0007669"/>
    <property type="project" value="TreeGrafter"/>
</dbReference>
<dbReference type="Pfam" id="PF00619">
    <property type="entry name" value="CARD"/>
    <property type="match status" value="1"/>
</dbReference>
<dbReference type="GO" id="GO:2001238">
    <property type="term" value="P:positive regulation of extrinsic apoptotic signaling pathway"/>
    <property type="evidence" value="ECO:0007669"/>
    <property type="project" value="TreeGrafter"/>
</dbReference>
<evidence type="ECO:0000256" key="1">
    <source>
        <dbReference type="SAM" id="MobiDB-lite"/>
    </source>
</evidence>
<reference evidence="4" key="1">
    <citation type="journal article" date="2006" name="Science">
        <title>Ancient noncoding elements conserved in the human genome.</title>
        <authorList>
            <person name="Venkatesh B."/>
            <person name="Kirkness E.F."/>
            <person name="Loh Y.H."/>
            <person name="Halpern A.L."/>
            <person name="Lee A.P."/>
            <person name="Johnson J."/>
            <person name="Dandona N."/>
            <person name="Viswanathan L.D."/>
            <person name="Tay A."/>
            <person name="Venter J.C."/>
            <person name="Strausberg R.L."/>
            <person name="Brenner S."/>
        </authorList>
    </citation>
    <scope>NUCLEOTIDE SEQUENCE [LARGE SCALE GENOMIC DNA]</scope>
</reference>
<dbReference type="GO" id="GO:0043422">
    <property type="term" value="F:protein kinase B binding"/>
    <property type="evidence" value="ECO:0007669"/>
    <property type="project" value="TreeGrafter"/>
</dbReference>
<evidence type="ECO:0000259" key="2">
    <source>
        <dbReference type="PROSITE" id="PS50209"/>
    </source>
</evidence>